<name>A0A650AF52_9PEZI</name>
<dbReference type="AlphaFoldDB" id="A0A650AF52"/>
<dbReference type="GeneID" id="42905978"/>
<organism evidence="2">
    <name type="scientific">Morchella importuna</name>
    <dbReference type="NCBI Taxonomy" id="1174673"/>
    <lineage>
        <taxon>Eukaryota</taxon>
        <taxon>Fungi</taxon>
        <taxon>Dikarya</taxon>
        <taxon>Ascomycota</taxon>
        <taxon>Pezizomycotina</taxon>
        <taxon>Pezizomycetes</taxon>
        <taxon>Pezizales</taxon>
        <taxon>Morchellaceae</taxon>
        <taxon>Morchella</taxon>
    </lineage>
</organism>
<keyword evidence="2" id="KW-0496">Mitochondrion</keyword>
<gene>
    <name evidence="2" type="primary">orf113</name>
</gene>
<protein>
    <submittedName>
        <fullName evidence="2">Uncharacterized protein</fullName>
    </submittedName>
</protein>
<accession>A0A650AF52</accession>
<sequence length="113" mass="12574">MRPPSEKRVQAVPGKQEQVLELAGGWTIILEPAGEPAGRPCMQPACRGAAGKKKNIILFFLTGVRRIWGGDRDKEGTGEENKHSQPGENAWLHAWWRSRPDATACRPGPRLYF</sequence>
<dbReference type="RefSeq" id="YP_009722254.1">
    <property type="nucleotide sequence ID" value="NC_045397.1"/>
</dbReference>
<reference evidence="2" key="1">
    <citation type="submission" date="2019-02" db="EMBL/GenBank/DDBJ databases">
        <title>The largest mitochondrial genome of Morchella importuna (272.2 kb) among fungi reservoir of numerous mitochondrial ORFs, repeatitive sequences and nuclear genome horizontal transfer.</title>
        <authorList>
            <person name="Liu W."/>
            <person name="Bian Y."/>
        </authorList>
    </citation>
    <scope>NUCLEOTIDE SEQUENCE</scope>
</reference>
<geneLocation type="mitochondrion" evidence="2"/>
<evidence type="ECO:0000256" key="1">
    <source>
        <dbReference type="SAM" id="MobiDB-lite"/>
    </source>
</evidence>
<feature type="compositionally biased region" description="Basic and acidic residues" evidence="1">
    <location>
        <begin position="70"/>
        <end position="85"/>
    </location>
</feature>
<evidence type="ECO:0000313" key="2">
    <source>
        <dbReference type="EMBL" id="QGN66656.1"/>
    </source>
</evidence>
<feature type="region of interest" description="Disordered" evidence="1">
    <location>
        <begin position="70"/>
        <end position="89"/>
    </location>
</feature>
<dbReference type="EMBL" id="MK527108">
    <property type="protein sequence ID" value="QGN66656.1"/>
    <property type="molecule type" value="Genomic_DNA"/>
</dbReference>
<proteinExistence type="predicted"/>